<dbReference type="Proteomes" id="UP000465622">
    <property type="component" value="Chromosome"/>
</dbReference>
<feature type="DNA-binding region" description="OmpR/PhoB-type" evidence="2">
    <location>
        <begin position="1"/>
        <end position="68"/>
    </location>
</feature>
<sequence length="68" mass="8062">MLEILVRNRGRLVGREELLRELWGTAARPNQIHHLRVYLAQLRRKLEDDPSRPVHLLTESGMGYRFEV</sequence>
<dbReference type="Pfam" id="PF00486">
    <property type="entry name" value="Trans_reg_C"/>
    <property type="match status" value="1"/>
</dbReference>
<name>A0ABM7HQK3_MYCME</name>
<organism evidence="4 5">
    <name type="scientific">Mycolicibacterium mageritense</name>
    <name type="common">Mycobacterium mageritense</name>
    <dbReference type="NCBI Taxonomy" id="53462"/>
    <lineage>
        <taxon>Bacteria</taxon>
        <taxon>Bacillati</taxon>
        <taxon>Actinomycetota</taxon>
        <taxon>Actinomycetes</taxon>
        <taxon>Mycobacteriales</taxon>
        <taxon>Mycobacteriaceae</taxon>
        <taxon>Mycolicibacterium</taxon>
    </lineage>
</organism>
<evidence type="ECO:0000256" key="1">
    <source>
        <dbReference type="ARBA" id="ARBA00023125"/>
    </source>
</evidence>
<dbReference type="Gene3D" id="1.10.10.10">
    <property type="entry name" value="Winged helix-like DNA-binding domain superfamily/Winged helix DNA-binding domain"/>
    <property type="match status" value="1"/>
</dbReference>
<dbReference type="EMBL" id="AP022567">
    <property type="protein sequence ID" value="BBX32816.1"/>
    <property type="molecule type" value="Genomic_DNA"/>
</dbReference>
<evidence type="ECO:0000256" key="2">
    <source>
        <dbReference type="PROSITE-ProRule" id="PRU01091"/>
    </source>
</evidence>
<evidence type="ECO:0000313" key="4">
    <source>
        <dbReference type="EMBL" id="BBX32816.1"/>
    </source>
</evidence>
<reference evidence="4 5" key="1">
    <citation type="journal article" date="2019" name="Emerg. Microbes Infect.">
        <title>Comprehensive subspecies identification of 175 nontuberculous mycobacteria species based on 7547 genomic profiles.</title>
        <authorList>
            <person name="Matsumoto Y."/>
            <person name="Kinjo T."/>
            <person name="Motooka D."/>
            <person name="Nabeya D."/>
            <person name="Jung N."/>
            <person name="Uechi K."/>
            <person name="Horii T."/>
            <person name="Iida T."/>
            <person name="Fujita J."/>
            <person name="Nakamura S."/>
        </authorList>
    </citation>
    <scope>NUCLEOTIDE SEQUENCE [LARGE SCALE GENOMIC DNA]</scope>
    <source>
        <strain evidence="4 5">JCM 12375</strain>
    </source>
</reference>
<dbReference type="InterPro" id="IPR001867">
    <property type="entry name" value="OmpR/PhoB-type_DNA-bd"/>
</dbReference>
<keyword evidence="5" id="KW-1185">Reference proteome</keyword>
<gene>
    <name evidence="4" type="ORF">MMAGJ_20980</name>
</gene>
<keyword evidence="1 2" id="KW-0238">DNA-binding</keyword>
<dbReference type="InterPro" id="IPR016032">
    <property type="entry name" value="Sig_transdc_resp-reg_C-effctor"/>
</dbReference>
<dbReference type="SUPFAM" id="SSF46894">
    <property type="entry name" value="C-terminal effector domain of the bipartite response regulators"/>
    <property type="match status" value="1"/>
</dbReference>
<evidence type="ECO:0000259" key="3">
    <source>
        <dbReference type="PROSITE" id="PS51755"/>
    </source>
</evidence>
<protein>
    <recommendedName>
        <fullName evidence="3">OmpR/PhoB-type domain-containing protein</fullName>
    </recommendedName>
</protein>
<dbReference type="InterPro" id="IPR036388">
    <property type="entry name" value="WH-like_DNA-bd_sf"/>
</dbReference>
<feature type="domain" description="OmpR/PhoB-type" evidence="3">
    <location>
        <begin position="1"/>
        <end position="68"/>
    </location>
</feature>
<proteinExistence type="predicted"/>
<dbReference type="CDD" id="cd00383">
    <property type="entry name" value="trans_reg_C"/>
    <property type="match status" value="1"/>
</dbReference>
<dbReference type="SMART" id="SM00862">
    <property type="entry name" value="Trans_reg_C"/>
    <property type="match status" value="1"/>
</dbReference>
<evidence type="ECO:0000313" key="5">
    <source>
        <dbReference type="Proteomes" id="UP000465622"/>
    </source>
</evidence>
<accession>A0ABM7HQK3</accession>
<dbReference type="PROSITE" id="PS51755">
    <property type="entry name" value="OMPR_PHOB"/>
    <property type="match status" value="1"/>
</dbReference>